<organism evidence="3 4">
    <name type="scientific">Granulosicoccus antarcticus IMCC3135</name>
    <dbReference type="NCBI Taxonomy" id="1192854"/>
    <lineage>
        <taxon>Bacteria</taxon>
        <taxon>Pseudomonadati</taxon>
        <taxon>Pseudomonadota</taxon>
        <taxon>Gammaproteobacteria</taxon>
        <taxon>Chromatiales</taxon>
        <taxon>Granulosicoccaceae</taxon>
        <taxon>Granulosicoccus</taxon>
    </lineage>
</organism>
<keyword evidence="4" id="KW-1185">Reference proteome</keyword>
<feature type="domain" description="Aldehyde dehydrogenase" evidence="2">
    <location>
        <begin position="30"/>
        <end position="457"/>
    </location>
</feature>
<dbReference type="InterPro" id="IPR050740">
    <property type="entry name" value="Aldehyde_DH_Superfamily"/>
</dbReference>
<dbReference type="OrthoDB" id="9770537at2"/>
<evidence type="ECO:0000256" key="1">
    <source>
        <dbReference type="ARBA" id="ARBA00023002"/>
    </source>
</evidence>
<dbReference type="InterPro" id="IPR015590">
    <property type="entry name" value="Aldehyde_DH_dom"/>
</dbReference>
<dbReference type="InterPro" id="IPR016161">
    <property type="entry name" value="Ald_DH/histidinol_DH"/>
</dbReference>
<reference evidence="3 4" key="1">
    <citation type="submission" date="2016-12" db="EMBL/GenBank/DDBJ databases">
        <authorList>
            <person name="Song W.-J."/>
            <person name="Kurnit D.M."/>
        </authorList>
    </citation>
    <scope>NUCLEOTIDE SEQUENCE [LARGE SCALE GENOMIC DNA]</scope>
    <source>
        <strain evidence="3 4">IMCC3135</strain>
    </source>
</reference>
<dbReference type="PANTHER" id="PTHR43353">
    <property type="entry name" value="SUCCINATE-SEMIALDEHYDE DEHYDROGENASE, MITOCHONDRIAL"/>
    <property type="match status" value="1"/>
</dbReference>
<dbReference type="EMBL" id="CP018632">
    <property type="protein sequence ID" value="ASJ70892.1"/>
    <property type="molecule type" value="Genomic_DNA"/>
</dbReference>
<name>A0A2Z2NHW6_9GAMM</name>
<proteinExistence type="predicted"/>
<evidence type="ECO:0000259" key="2">
    <source>
        <dbReference type="Pfam" id="PF00171"/>
    </source>
</evidence>
<dbReference type="SUPFAM" id="SSF53720">
    <property type="entry name" value="ALDH-like"/>
    <property type="match status" value="1"/>
</dbReference>
<dbReference type="GO" id="GO:0033721">
    <property type="term" value="F:aldehyde dehydrogenase (NADP+) activity"/>
    <property type="evidence" value="ECO:0007669"/>
    <property type="project" value="UniProtKB-EC"/>
</dbReference>
<dbReference type="Proteomes" id="UP000250079">
    <property type="component" value="Chromosome"/>
</dbReference>
<evidence type="ECO:0000313" key="3">
    <source>
        <dbReference type="EMBL" id="ASJ70892.1"/>
    </source>
</evidence>
<dbReference type="EC" id="1.2.1.4" evidence="3"/>
<protein>
    <submittedName>
        <fullName evidence="3">NADP-dependent fatty aldehyde dehydrogenase</fullName>
        <ecNumber evidence="3">1.2.1.4</ecNumber>
    </submittedName>
</protein>
<dbReference type="AlphaFoldDB" id="A0A2Z2NHW6"/>
<dbReference type="KEGG" id="gai:IMCC3135_03895"/>
<dbReference type="Pfam" id="PF00171">
    <property type="entry name" value="Aldedh"/>
    <property type="match status" value="1"/>
</dbReference>
<evidence type="ECO:0000313" key="4">
    <source>
        <dbReference type="Proteomes" id="UP000250079"/>
    </source>
</evidence>
<sequence>MTLYGSRIAGKIHDDGPVFENDPVSGERSSFTVGTPELVEQASKAAADAFKSYGRTTRVERAEFLRTIAAEIELRGPAITAMGVAETGLPAGRLEGERGRTTGQLKLFAEHIEKAEYLDIRHDAALPDRAPAPRPDLRLMQRPLGPVAVFGASNFPLAFSTAGGDTASALAAGCPVVVKGHPGHPGTAAIVGEAIDAAVSKCNLHPGTFSLLNDGGPGNEGADSRAVGAALVQSPFIKAVGFTGSLGGGRALYDLASRRAEPIPFFGELGSVNPVFVLSAAAEARGAQLGKEWAGSLTMGVGQFCTNPGIVVIPSESAQAFEESAVAALADVPESAMLTSGIASAYRNGVKTLSNHAGVRIVQAPEADGRGAAPVVLAVTAEDFIANPGLAHEVFGPVGIIVSTHSNEQMLTIARSMEGQLTSTMQLDEADHAFAAELLPELEEIAGRILCNGFPTGVEVADSMMHGGPYPASTQSSTTSVGTLAIRRFLRPVSYQNFPAGLLPSDFGA</sequence>
<keyword evidence="1 3" id="KW-0560">Oxidoreductase</keyword>
<gene>
    <name evidence="3" type="primary">aldH</name>
    <name evidence="3" type="ORF">IMCC3135_03895</name>
</gene>
<dbReference type="CDD" id="cd07129">
    <property type="entry name" value="ALDH_KGSADH"/>
    <property type="match status" value="1"/>
</dbReference>
<accession>A0A2Z2NHW6</accession>
<dbReference type="RefSeq" id="WP_088916387.1">
    <property type="nucleotide sequence ID" value="NZ_CP018632.1"/>
</dbReference>
<dbReference type="PANTHER" id="PTHR43353:SF3">
    <property type="entry name" value="ALDEHYDE DEHYDROGENASE-RELATED"/>
    <property type="match status" value="1"/>
</dbReference>
<dbReference type="Gene3D" id="3.40.605.10">
    <property type="entry name" value="Aldehyde Dehydrogenase, Chain A, domain 1"/>
    <property type="match status" value="2"/>
</dbReference>
<dbReference type="InterPro" id="IPR044151">
    <property type="entry name" value="ALDH_KGSADH"/>
</dbReference>
<dbReference type="InterPro" id="IPR016162">
    <property type="entry name" value="Ald_DH_N"/>
</dbReference>